<gene>
    <name evidence="4" type="ORF">ACHAWO_002672</name>
</gene>
<keyword evidence="5" id="KW-1185">Reference proteome</keyword>
<feature type="signal peptide" evidence="2">
    <location>
        <begin position="1"/>
        <end position="23"/>
    </location>
</feature>
<dbReference type="SUPFAM" id="SSF54909">
    <property type="entry name" value="Dimeric alpha+beta barrel"/>
    <property type="match status" value="1"/>
</dbReference>
<evidence type="ECO:0000256" key="1">
    <source>
        <dbReference type="SAM" id="MobiDB-lite"/>
    </source>
</evidence>
<feature type="region of interest" description="Disordered" evidence="1">
    <location>
        <begin position="139"/>
        <end position="169"/>
    </location>
</feature>
<dbReference type="Gene3D" id="3.30.70.1060">
    <property type="entry name" value="Dimeric alpha+beta barrel"/>
    <property type="match status" value="1"/>
</dbReference>
<proteinExistence type="predicted"/>
<evidence type="ECO:0000256" key="2">
    <source>
        <dbReference type="SAM" id="SignalP"/>
    </source>
</evidence>
<name>A0ABD3P2F2_9STRA</name>
<dbReference type="EMBL" id="JALLPJ020000826">
    <property type="protein sequence ID" value="KAL3781952.1"/>
    <property type="molecule type" value="Genomic_DNA"/>
</dbReference>
<evidence type="ECO:0000313" key="5">
    <source>
        <dbReference type="Proteomes" id="UP001530400"/>
    </source>
</evidence>
<keyword evidence="2" id="KW-0732">Signal</keyword>
<feature type="compositionally biased region" description="Acidic residues" evidence="1">
    <location>
        <begin position="61"/>
        <end position="72"/>
    </location>
</feature>
<evidence type="ECO:0000259" key="3">
    <source>
        <dbReference type="Pfam" id="PF03795"/>
    </source>
</evidence>
<dbReference type="Pfam" id="PF03795">
    <property type="entry name" value="YCII"/>
    <property type="match status" value="1"/>
</dbReference>
<comment type="caution">
    <text evidence="4">The sequence shown here is derived from an EMBL/GenBank/DDBJ whole genome shotgun (WGS) entry which is preliminary data.</text>
</comment>
<dbReference type="InterPro" id="IPR005545">
    <property type="entry name" value="YCII"/>
</dbReference>
<feature type="compositionally biased region" description="Acidic residues" evidence="1">
    <location>
        <begin position="139"/>
        <end position="166"/>
    </location>
</feature>
<reference evidence="4 5" key="1">
    <citation type="submission" date="2024-10" db="EMBL/GenBank/DDBJ databases">
        <title>Updated reference genomes for cyclostephanoid diatoms.</title>
        <authorList>
            <person name="Roberts W.R."/>
            <person name="Alverson A.J."/>
        </authorList>
    </citation>
    <scope>NUCLEOTIDE SEQUENCE [LARGE SCALE GENOMIC DNA]</scope>
    <source>
        <strain evidence="4 5">AJA010-31</strain>
    </source>
</reference>
<protein>
    <recommendedName>
        <fullName evidence="3">YCII-related domain-containing protein</fullName>
    </recommendedName>
</protein>
<sequence>MSSLTALITAALYFLSIQTPSNAFLSPPPLQTSIHHHPSHHYSPPLHSLVSDSSDYKADSSEYDEDPSETGDDSTYTRSDDDDMSSVPTVEEFPVPMSRNNVGSRWIAVVMDRELHKGYNGEMYSGEPIVMVEKFDDDLEDDEDDGEDVEVEEEDYEDSIDDDSEEHEVMMDKSVPVPEFKVEEPKKRTAWDFEPMQLMERLEVPNVLDEYENDHILWKMHKDRIRLTEEHVMWARKQNLYNETFNTESMADVLWSHQVLSSDLQRAIGHVMCIDSPTLADCQEALSRDPIIQQLVGVDPKTGICDVSSIPLYRWRHIRDHTLRRDDGRNGYPNILLAFDHPEATAEGVREANYNKHLEYMIRSERIIAAGPLHVATKDKMDPKSVAVGTLMLFNAKDRDHAIEFVENDPLALEGLYDTMTVSRYNMLDVTGKFVIRNEYFPDDETSQMKEAMEVWGYPVDDDQTKWLNW</sequence>
<dbReference type="AlphaFoldDB" id="A0ABD3P2F2"/>
<feature type="domain" description="YCII-related" evidence="3">
    <location>
        <begin position="341"/>
        <end position="424"/>
    </location>
</feature>
<feature type="chain" id="PRO_5044874735" description="YCII-related domain-containing protein" evidence="2">
    <location>
        <begin position="24"/>
        <end position="470"/>
    </location>
</feature>
<evidence type="ECO:0000313" key="4">
    <source>
        <dbReference type="EMBL" id="KAL3781952.1"/>
    </source>
</evidence>
<organism evidence="4 5">
    <name type="scientific">Cyclotella atomus</name>
    <dbReference type="NCBI Taxonomy" id="382360"/>
    <lineage>
        <taxon>Eukaryota</taxon>
        <taxon>Sar</taxon>
        <taxon>Stramenopiles</taxon>
        <taxon>Ochrophyta</taxon>
        <taxon>Bacillariophyta</taxon>
        <taxon>Coscinodiscophyceae</taxon>
        <taxon>Thalassiosirophycidae</taxon>
        <taxon>Stephanodiscales</taxon>
        <taxon>Stephanodiscaceae</taxon>
        <taxon>Cyclotella</taxon>
    </lineage>
</organism>
<feature type="region of interest" description="Disordered" evidence="1">
    <location>
        <begin position="34"/>
        <end position="95"/>
    </location>
</feature>
<accession>A0ABD3P2F2</accession>
<dbReference type="InterPro" id="IPR011008">
    <property type="entry name" value="Dimeric_a/b-barrel"/>
</dbReference>
<dbReference type="Proteomes" id="UP001530400">
    <property type="component" value="Unassembled WGS sequence"/>
</dbReference>